<protein>
    <submittedName>
        <fullName evidence="1">Uncharacterized protein</fullName>
    </submittedName>
</protein>
<accession>A0ACC2VRZ3</accession>
<comment type="caution">
    <text evidence="1">The sequence shown here is derived from an EMBL/GenBank/DDBJ whole genome shotgun (WGS) entry which is preliminary data.</text>
</comment>
<keyword evidence="2" id="KW-1185">Reference proteome</keyword>
<reference evidence="1" key="1">
    <citation type="submission" date="2023-04" db="EMBL/GenBank/DDBJ databases">
        <title>Draft Genome sequencing of Naganishia species isolated from polar environments using Oxford Nanopore Technology.</title>
        <authorList>
            <person name="Leo P."/>
            <person name="Venkateswaran K."/>
        </authorList>
    </citation>
    <scope>NUCLEOTIDE SEQUENCE</scope>
    <source>
        <strain evidence="1">MNA-CCFEE 5262</strain>
    </source>
</reference>
<gene>
    <name evidence="1" type="ORF">QFC20_005171</name>
</gene>
<proteinExistence type="predicted"/>
<dbReference type="Proteomes" id="UP001230649">
    <property type="component" value="Unassembled WGS sequence"/>
</dbReference>
<name>A0ACC2VRZ3_9TREE</name>
<organism evidence="1 2">
    <name type="scientific">Naganishia adeliensis</name>
    <dbReference type="NCBI Taxonomy" id="92952"/>
    <lineage>
        <taxon>Eukaryota</taxon>
        <taxon>Fungi</taxon>
        <taxon>Dikarya</taxon>
        <taxon>Basidiomycota</taxon>
        <taxon>Agaricomycotina</taxon>
        <taxon>Tremellomycetes</taxon>
        <taxon>Filobasidiales</taxon>
        <taxon>Filobasidiaceae</taxon>
        <taxon>Naganishia</taxon>
    </lineage>
</organism>
<dbReference type="EMBL" id="JASBWS010000068">
    <property type="protein sequence ID" value="KAJ9101640.1"/>
    <property type="molecule type" value="Genomic_DNA"/>
</dbReference>
<evidence type="ECO:0000313" key="1">
    <source>
        <dbReference type="EMBL" id="KAJ9101640.1"/>
    </source>
</evidence>
<sequence>MRVSALFFLALCSLGIALASLVPSTKDQLFYCKCICFGNFTIVPLYMPTNPSKPCLTCTRQFCLDQSLPICRGAEVPDLDNDVGTGKEGDVEARCFQRDSPRDQWVVTFFILIVVVLLLTAAIRNRLDKAIAERGRPTDLRLWSEALLPSSIVNPHTNAAGGRFAVPSWLRSGSFSGASAPGGASGGGYGRVG</sequence>
<evidence type="ECO:0000313" key="2">
    <source>
        <dbReference type="Proteomes" id="UP001230649"/>
    </source>
</evidence>